<proteinExistence type="predicted"/>
<dbReference type="EMBL" id="BGPR01001663">
    <property type="protein sequence ID" value="GBM59026.1"/>
    <property type="molecule type" value="Genomic_DNA"/>
</dbReference>
<reference evidence="1 2" key="1">
    <citation type="journal article" date="2019" name="Sci. Rep.">
        <title>Orb-weaving spider Araneus ventricosus genome elucidates the spidroin gene catalogue.</title>
        <authorList>
            <person name="Kono N."/>
            <person name="Nakamura H."/>
            <person name="Ohtoshi R."/>
            <person name="Moran D.A.P."/>
            <person name="Shinohara A."/>
            <person name="Yoshida Y."/>
            <person name="Fujiwara M."/>
            <person name="Mori M."/>
            <person name="Tomita M."/>
            <person name="Arakawa K."/>
        </authorList>
    </citation>
    <scope>NUCLEOTIDE SEQUENCE [LARGE SCALE GENOMIC DNA]</scope>
</reference>
<dbReference type="AlphaFoldDB" id="A0A4Y2H251"/>
<protein>
    <submittedName>
        <fullName evidence="1">Uncharacterized protein</fullName>
    </submittedName>
</protein>
<name>A0A4Y2H251_ARAVE</name>
<accession>A0A4Y2H251</accession>
<gene>
    <name evidence="1" type="ORF">AVEN_7410_1</name>
</gene>
<comment type="caution">
    <text evidence="1">The sequence shown here is derived from an EMBL/GenBank/DDBJ whole genome shotgun (WGS) entry which is preliminary data.</text>
</comment>
<evidence type="ECO:0000313" key="2">
    <source>
        <dbReference type="Proteomes" id="UP000499080"/>
    </source>
</evidence>
<sequence>MSVILTNSLLKPISCCVYVRGSTNLTTRVKSVCEKRLWGVVAIKKCVNCQFELQKWTVAPWRRKKVRLGFSSVWTNDYIFPQTISSPSSDEEEVDVPADTNITAAPAKDAIHIMFMECSGNAEKEDFAAIFWIENLVEK</sequence>
<keyword evidence="2" id="KW-1185">Reference proteome</keyword>
<evidence type="ECO:0000313" key="1">
    <source>
        <dbReference type="EMBL" id="GBM59026.1"/>
    </source>
</evidence>
<dbReference type="Proteomes" id="UP000499080">
    <property type="component" value="Unassembled WGS sequence"/>
</dbReference>
<organism evidence="1 2">
    <name type="scientific">Araneus ventricosus</name>
    <name type="common">Orbweaver spider</name>
    <name type="synonym">Epeira ventricosa</name>
    <dbReference type="NCBI Taxonomy" id="182803"/>
    <lineage>
        <taxon>Eukaryota</taxon>
        <taxon>Metazoa</taxon>
        <taxon>Ecdysozoa</taxon>
        <taxon>Arthropoda</taxon>
        <taxon>Chelicerata</taxon>
        <taxon>Arachnida</taxon>
        <taxon>Araneae</taxon>
        <taxon>Araneomorphae</taxon>
        <taxon>Entelegynae</taxon>
        <taxon>Araneoidea</taxon>
        <taxon>Araneidae</taxon>
        <taxon>Araneus</taxon>
    </lineage>
</organism>